<proteinExistence type="predicted"/>
<keyword evidence="2" id="KW-0560">Oxidoreductase</keyword>
<dbReference type="GO" id="GO:0010181">
    <property type="term" value="F:FMN binding"/>
    <property type="evidence" value="ECO:0007669"/>
    <property type="project" value="InterPro"/>
</dbReference>
<dbReference type="SUPFAM" id="SSF51395">
    <property type="entry name" value="FMN-linked oxidoreductases"/>
    <property type="match status" value="1"/>
</dbReference>
<protein>
    <submittedName>
        <fullName evidence="4">FMN oxidoreductase</fullName>
    </submittedName>
</protein>
<dbReference type="PANTHER" id="PTHR43656:SF2">
    <property type="entry name" value="BINDING OXIDOREDUCTASE, PUTATIVE (AFU_ORTHOLOGUE AFUA_2G08260)-RELATED"/>
    <property type="match status" value="1"/>
</dbReference>
<dbReference type="PANTHER" id="PTHR43656">
    <property type="entry name" value="BINDING OXIDOREDUCTASE, PUTATIVE (AFU_ORTHOLOGUE AFUA_2G08260)-RELATED"/>
    <property type="match status" value="1"/>
</dbReference>
<organism evidence="4">
    <name type="scientific">Aetherobacter fasciculatus</name>
    <dbReference type="NCBI Taxonomy" id="888830"/>
    <lineage>
        <taxon>Bacteria</taxon>
        <taxon>Pseudomonadati</taxon>
        <taxon>Myxococcota</taxon>
        <taxon>Polyangia</taxon>
        <taxon>Polyangiales</taxon>
        <taxon>Polyangiaceae</taxon>
        <taxon>Aetherobacter</taxon>
    </lineage>
</organism>
<dbReference type="EMBL" id="MH908877">
    <property type="protein sequence ID" value="AYM52547.1"/>
    <property type="molecule type" value="Genomic_DNA"/>
</dbReference>
<name>A0A3S7UUY1_9BACT</name>
<dbReference type="CDD" id="cd04733">
    <property type="entry name" value="OYE_like_2_FMN"/>
    <property type="match status" value="1"/>
</dbReference>
<evidence type="ECO:0000259" key="3">
    <source>
        <dbReference type="Pfam" id="PF00724"/>
    </source>
</evidence>
<dbReference type="GO" id="GO:0016491">
    <property type="term" value="F:oxidoreductase activity"/>
    <property type="evidence" value="ECO:0007669"/>
    <property type="project" value="UniProtKB-KW"/>
</dbReference>
<keyword evidence="1" id="KW-0285">Flavoprotein</keyword>
<evidence type="ECO:0000256" key="1">
    <source>
        <dbReference type="ARBA" id="ARBA00022630"/>
    </source>
</evidence>
<dbReference type="Pfam" id="PF00724">
    <property type="entry name" value="Oxidored_FMN"/>
    <property type="match status" value="1"/>
</dbReference>
<dbReference type="InterPro" id="IPR051799">
    <property type="entry name" value="NADH_flavin_oxidoreductase"/>
</dbReference>
<sequence>MNQMSSPLSQPLDLPCGAVLPNRLCKAAMSEGLADADNHATPRLIELYRRWARSGAGLLLSGNIQVDRWHLERPGNVVIDDESGLAELAELARAGKAEGAHFWAQLSHTGRQVDKAINPAPLSPSSVEIDVIRGAGYSFAPPREMTEAEIAKAIGQFAFAARQARAAGFTGVQLHAAHGYLISQFLSPLSNRRTDRWGGSLENRSRFLLEVLAAVRAAVGPDFPVGIKLNASDFQVGGFTSAECLELVGWLNRSTLDLLELSGGSLEQPKVVGVAVKDEGVDGRRASTIKREAYFVEFAGAVRAVATMPVMVTGGFRTRAGMIAALEGGELDVVGIGRPLIADPLTPAKLLTGEIERAPAPEASINLFQLMGWFNMQLERMSDGLDPDLALDSAGATAEFKELEQGYTAALLARRAGSLGQDRERAAETSSQG</sequence>
<reference evidence="4" key="1">
    <citation type="journal article" date="2018" name="J. Ind. Microbiol. Biotechnol.">
        <title>Genome mining reveals uncommon alkylpyrones as type III PKS products from myxobacteria.</title>
        <authorList>
            <person name="Hug J.J."/>
            <person name="Panter F."/>
            <person name="Krug D."/>
            <person name="Muller R."/>
        </authorList>
    </citation>
    <scope>NUCLEOTIDE SEQUENCE</scope>
    <source>
        <strain evidence="4">MSr9330</strain>
    </source>
</reference>
<dbReference type="Gene3D" id="3.20.20.70">
    <property type="entry name" value="Aldolase class I"/>
    <property type="match status" value="1"/>
</dbReference>
<accession>A0A3S7UUY1</accession>
<dbReference type="AlphaFoldDB" id="A0A3S7UUY1"/>
<evidence type="ECO:0000256" key="2">
    <source>
        <dbReference type="ARBA" id="ARBA00023002"/>
    </source>
</evidence>
<dbReference type="InterPro" id="IPR001155">
    <property type="entry name" value="OxRdtase_FMN_N"/>
</dbReference>
<dbReference type="InterPro" id="IPR013785">
    <property type="entry name" value="Aldolase_TIM"/>
</dbReference>
<feature type="domain" description="NADH:flavin oxidoreductase/NADH oxidase N-terminal" evidence="3">
    <location>
        <begin position="10"/>
        <end position="350"/>
    </location>
</feature>
<evidence type="ECO:0000313" key="4">
    <source>
        <dbReference type="EMBL" id="AYM52547.1"/>
    </source>
</evidence>